<accession>A0A6N6JG29</accession>
<dbReference type="EMBL" id="BLJE01000002">
    <property type="protein sequence ID" value="GFE65085.1"/>
    <property type="molecule type" value="Genomic_DNA"/>
</dbReference>
<dbReference type="Proteomes" id="UP000436822">
    <property type="component" value="Unassembled WGS sequence"/>
</dbReference>
<evidence type="ECO:0000313" key="1">
    <source>
        <dbReference type="EMBL" id="GFE65085.1"/>
    </source>
</evidence>
<organism evidence="1 2">
    <name type="scientific">Litoreibacter roseus</name>
    <dbReference type="NCBI Taxonomy" id="2601869"/>
    <lineage>
        <taxon>Bacteria</taxon>
        <taxon>Pseudomonadati</taxon>
        <taxon>Pseudomonadota</taxon>
        <taxon>Alphaproteobacteria</taxon>
        <taxon>Rhodobacterales</taxon>
        <taxon>Roseobacteraceae</taxon>
        <taxon>Litoreibacter</taxon>
    </lineage>
</organism>
<name>A0A6N6JG29_9RHOB</name>
<proteinExistence type="predicted"/>
<sequence>MPTSYSEFLDQFDRYVNLEKRRRIIYLLGPDGPSFLLHYQSHEDFDQAVLSLLLAAYARTFDCEFVLRSIGYGTYQVSYTVVARTKEEAKAIARHMSNSRRIATLTENAVSEEVVVHALDSGQTARELLRDMKTILDDANSTSAEEAKAEIDAIVSIAEADLGILPSEEKELPERLAKLDEVAVKSPPAKSSSYWRVGDAVGAVLGGLIKSLGAG</sequence>
<dbReference type="AlphaFoldDB" id="A0A6N6JG29"/>
<protein>
    <submittedName>
        <fullName evidence="1">Uncharacterized protein</fullName>
    </submittedName>
</protein>
<evidence type="ECO:0000313" key="2">
    <source>
        <dbReference type="Proteomes" id="UP000436822"/>
    </source>
</evidence>
<reference evidence="1 2" key="1">
    <citation type="submission" date="2019-12" db="EMBL/GenBank/DDBJ databases">
        <title>Litoreibacter badius sp. nov., a novel bacteriochlorophyll a-containing bacterium in the genus Litoreibacter.</title>
        <authorList>
            <person name="Kanamuro M."/>
            <person name="Takabe Y."/>
            <person name="Mori K."/>
            <person name="Takaichi S."/>
            <person name="Hanada S."/>
        </authorList>
    </citation>
    <scope>NUCLEOTIDE SEQUENCE [LARGE SCALE GENOMIC DNA]</scope>
    <source>
        <strain evidence="1 2">K6</strain>
    </source>
</reference>
<keyword evidence="2" id="KW-1185">Reference proteome</keyword>
<gene>
    <name evidence="1" type="ORF">KIN_21590</name>
</gene>
<comment type="caution">
    <text evidence="1">The sequence shown here is derived from an EMBL/GenBank/DDBJ whole genome shotgun (WGS) entry which is preliminary data.</text>
</comment>